<dbReference type="OrthoDB" id="5147072at2"/>
<feature type="domain" description="HTH merR-type" evidence="1">
    <location>
        <begin position="8"/>
        <end position="57"/>
    </location>
</feature>
<dbReference type="Gene3D" id="1.10.10.10">
    <property type="entry name" value="Winged helix-like DNA-binding domain superfamily/Winged helix DNA-binding domain"/>
    <property type="match status" value="1"/>
</dbReference>
<dbReference type="InterPro" id="IPR009061">
    <property type="entry name" value="DNA-bd_dom_put_sf"/>
</dbReference>
<dbReference type="Gene3D" id="1.10.1660.10">
    <property type="match status" value="1"/>
</dbReference>
<dbReference type="EMBL" id="SOEY01000026">
    <property type="protein sequence ID" value="TFB71566.1"/>
    <property type="molecule type" value="Genomic_DNA"/>
</dbReference>
<dbReference type="Pfam" id="PF04255">
    <property type="entry name" value="DUF433"/>
    <property type="match status" value="1"/>
</dbReference>
<dbReference type="SUPFAM" id="SSF46689">
    <property type="entry name" value="Homeodomain-like"/>
    <property type="match status" value="1"/>
</dbReference>
<evidence type="ECO:0000313" key="2">
    <source>
        <dbReference type="EMBL" id="TFB71566.1"/>
    </source>
</evidence>
<accession>A0A4R8UW26</accession>
<dbReference type="SUPFAM" id="SSF46955">
    <property type="entry name" value="Putative DNA-binding domain"/>
    <property type="match status" value="1"/>
</dbReference>
<dbReference type="RefSeq" id="WP_134503632.1">
    <property type="nucleotide sequence ID" value="NZ_SOEY01000026.1"/>
</dbReference>
<proteinExistence type="predicted"/>
<dbReference type="InterPro" id="IPR000551">
    <property type="entry name" value="MerR-type_HTH_dom"/>
</dbReference>
<dbReference type="Pfam" id="PF13411">
    <property type="entry name" value="MerR_1"/>
    <property type="match status" value="1"/>
</dbReference>
<evidence type="ECO:0000259" key="1">
    <source>
        <dbReference type="Pfam" id="PF13411"/>
    </source>
</evidence>
<dbReference type="InterPro" id="IPR036388">
    <property type="entry name" value="WH-like_DNA-bd_sf"/>
</dbReference>
<dbReference type="Proteomes" id="UP000298173">
    <property type="component" value="Unassembled WGS sequence"/>
</dbReference>
<dbReference type="AlphaFoldDB" id="A0A4R8UW26"/>
<comment type="caution">
    <text evidence="2">The sequence shown here is derived from an EMBL/GenBank/DDBJ whole genome shotgun (WGS) entry which is preliminary data.</text>
</comment>
<reference evidence="2 3" key="1">
    <citation type="submission" date="2019-03" db="EMBL/GenBank/DDBJ databases">
        <title>Genomics of glacier-inhabiting Cryobacterium strains.</title>
        <authorList>
            <person name="Liu Q."/>
            <person name="Xin Y.-H."/>
        </authorList>
    </citation>
    <scope>NUCLEOTIDE SEQUENCE [LARGE SCALE GENOMIC DNA]</scope>
    <source>
        <strain evidence="2 3">HLT2-23</strain>
    </source>
</reference>
<dbReference type="GO" id="GO:0003677">
    <property type="term" value="F:DNA binding"/>
    <property type="evidence" value="ECO:0007669"/>
    <property type="project" value="InterPro"/>
</dbReference>
<gene>
    <name evidence="2" type="ORF">E3O06_12035</name>
</gene>
<sequence>MSFPLALAAVLTGATNSQLRSWKSKGLIVPEISASRPLLYSFRDLVWLRTLVFLRSRTSLQRISVARVTLDLVDLTDHPSKYRFATDGKTIVVDDGAGQVIDLVRRPGQADSFTFEEISEAFQDFRGRDVVDFRRPSKHIEVELRRLGGWPTIEGTRIPYDLVNGLVDNRTLFARDIPDYYPSVSVEAAEDAILFAEKVRMAGVR</sequence>
<name>A0A4R8UW26_9MICO</name>
<organism evidence="2 3">
    <name type="scientific">Cryobacterium glaciale</name>
    <dbReference type="NCBI Taxonomy" id="1259145"/>
    <lineage>
        <taxon>Bacteria</taxon>
        <taxon>Bacillati</taxon>
        <taxon>Actinomycetota</taxon>
        <taxon>Actinomycetes</taxon>
        <taxon>Micrococcales</taxon>
        <taxon>Microbacteriaceae</taxon>
        <taxon>Cryobacterium</taxon>
    </lineage>
</organism>
<dbReference type="GO" id="GO:0006355">
    <property type="term" value="P:regulation of DNA-templated transcription"/>
    <property type="evidence" value="ECO:0007669"/>
    <property type="project" value="InterPro"/>
</dbReference>
<dbReference type="InterPro" id="IPR007367">
    <property type="entry name" value="DUF433"/>
</dbReference>
<dbReference type="InterPro" id="IPR009057">
    <property type="entry name" value="Homeodomain-like_sf"/>
</dbReference>
<keyword evidence="3" id="KW-1185">Reference proteome</keyword>
<protein>
    <submittedName>
        <fullName evidence="2">DUF433 domain-containing protein</fullName>
    </submittedName>
</protein>
<evidence type="ECO:0000313" key="3">
    <source>
        <dbReference type="Proteomes" id="UP000298173"/>
    </source>
</evidence>